<accession>A0A2H0YSG2</accession>
<sequence>MLRNGSTPCPRTGGWGKGSLVRGASRLRGITKNLWLFKKEARGAAGRNSPQTPFRPAIKSIILLKIGSYFVVKPYHQKTLRNFSEFFMGAGYG</sequence>
<evidence type="ECO:0000313" key="2">
    <source>
        <dbReference type="Proteomes" id="UP000236845"/>
    </source>
</evidence>
<evidence type="ECO:0000313" key="1">
    <source>
        <dbReference type="EMBL" id="PIS40692.1"/>
    </source>
</evidence>
<dbReference type="Proteomes" id="UP000236845">
    <property type="component" value="Unassembled WGS sequence"/>
</dbReference>
<name>A0A2H0YSG2_9BACT</name>
<protein>
    <submittedName>
        <fullName evidence="1">Uncharacterized protein</fullName>
    </submittedName>
</protein>
<comment type="caution">
    <text evidence="1">The sequence shown here is derived from an EMBL/GenBank/DDBJ whole genome shotgun (WGS) entry which is preliminary data.</text>
</comment>
<dbReference type="EMBL" id="PEXW01000042">
    <property type="protein sequence ID" value="PIS40692.1"/>
    <property type="molecule type" value="Genomic_DNA"/>
</dbReference>
<proteinExistence type="predicted"/>
<gene>
    <name evidence="1" type="ORF">COT26_01990</name>
</gene>
<reference evidence="2" key="1">
    <citation type="submission" date="2017-09" db="EMBL/GenBank/DDBJ databases">
        <title>Depth-based differentiation of microbial function through sediment-hosted aquifers and enrichment of novel symbionts in the deep terrestrial subsurface.</title>
        <authorList>
            <person name="Probst A.J."/>
            <person name="Ladd B."/>
            <person name="Jarett J.K."/>
            <person name="Geller-Mcgrath D.E."/>
            <person name="Sieber C.M.K."/>
            <person name="Emerson J.B."/>
            <person name="Anantharaman K."/>
            <person name="Thomas B.C."/>
            <person name="Malmstrom R."/>
            <person name="Stieglmeier M."/>
            <person name="Klingl A."/>
            <person name="Woyke T."/>
            <person name="Ryan C.M."/>
            <person name="Banfield J.F."/>
        </authorList>
    </citation>
    <scope>NUCLEOTIDE SEQUENCE [LARGE SCALE GENOMIC DNA]</scope>
</reference>
<dbReference type="AlphaFoldDB" id="A0A2H0YSG2"/>
<organism evidence="1 2">
    <name type="scientific">Candidatus Kerfeldbacteria bacterium CG08_land_8_20_14_0_20_43_14</name>
    <dbReference type="NCBI Taxonomy" id="2014246"/>
    <lineage>
        <taxon>Bacteria</taxon>
        <taxon>Candidatus Kerfeldiibacteriota</taxon>
    </lineage>
</organism>